<proteinExistence type="predicted"/>
<sequence length="234" mass="26686">MTPDEQRISVQALSFARSNKKAIAKRLTDKTVFLPEEAPVSVFMAGSPGAGKTEASIALINLFADTKILRVDPDELRNEFSGYTGGNAWLFQRGVSVLVEKVLDFAIDQRQSFLLDGTFSNLDVARKNVSRSLRRERFVQILYVYQNPFLAWEFVKAREEAEGRRIRKEHFIDQYFAARDVVNALKLEFGSDIHVDLLLKHIDNSGRLYKAGVDKIDYHIPERYTRTDLEAKLG</sequence>
<evidence type="ECO:0000313" key="5">
    <source>
        <dbReference type="Proteomes" id="UP000765224"/>
    </source>
</evidence>
<dbReference type="Pfam" id="PF06414">
    <property type="entry name" value="Zeta_toxin"/>
    <property type="match status" value="1"/>
</dbReference>
<feature type="domain" description="Zeta toxin" evidence="3">
    <location>
        <begin position="27"/>
        <end position="210"/>
    </location>
</feature>
<accession>A0ABS6PHS9</accession>
<comment type="caution">
    <text evidence="4">The sequence shown here is derived from an EMBL/GenBank/DDBJ whole genome shotgun (WGS) entry which is preliminary data.</text>
</comment>
<keyword evidence="2" id="KW-0067">ATP-binding</keyword>
<keyword evidence="5" id="KW-1185">Reference proteome</keyword>
<name>A0ABS6PHS9_9PSED</name>
<dbReference type="EMBL" id="JAHSTS010000002">
    <property type="protein sequence ID" value="MBV4460029.1"/>
    <property type="molecule type" value="Genomic_DNA"/>
</dbReference>
<reference evidence="4 5" key="1">
    <citation type="submission" date="2021-06" db="EMBL/GenBank/DDBJ databases">
        <title>Updating the genus Pseudomonas: Description of 43 new species and partition of the Pseudomonas putida group.</title>
        <authorList>
            <person name="Girard L."/>
            <person name="Lood C."/>
            <person name="Vandamme P."/>
            <person name="Rokni-Zadeh H."/>
            <person name="Van Noort V."/>
            <person name="Hofte M."/>
            <person name="Lavigne R."/>
            <person name="De Mot R."/>
        </authorList>
    </citation>
    <scope>NUCLEOTIDE SEQUENCE [LARGE SCALE GENOMIC DNA]</scope>
    <source>
        <strain evidence="4 5">COR58</strain>
    </source>
</reference>
<evidence type="ECO:0000259" key="3">
    <source>
        <dbReference type="Pfam" id="PF06414"/>
    </source>
</evidence>
<dbReference type="Proteomes" id="UP000765224">
    <property type="component" value="Unassembled WGS sequence"/>
</dbReference>
<gene>
    <name evidence="4" type="ORF">KVG96_18910</name>
</gene>
<organism evidence="4 5">
    <name type="scientific">Pseudomonas ekonensis</name>
    <dbReference type="NCBI Taxonomy" id="2842353"/>
    <lineage>
        <taxon>Bacteria</taxon>
        <taxon>Pseudomonadati</taxon>
        <taxon>Pseudomonadota</taxon>
        <taxon>Gammaproteobacteria</taxon>
        <taxon>Pseudomonadales</taxon>
        <taxon>Pseudomonadaceae</taxon>
        <taxon>Pseudomonas</taxon>
    </lineage>
</organism>
<evidence type="ECO:0000256" key="1">
    <source>
        <dbReference type="ARBA" id="ARBA00022741"/>
    </source>
</evidence>
<dbReference type="InterPro" id="IPR010488">
    <property type="entry name" value="Zeta_toxin_domain"/>
</dbReference>
<dbReference type="RefSeq" id="WP_217894249.1">
    <property type="nucleotide sequence ID" value="NZ_JAHSTS010000002.1"/>
</dbReference>
<evidence type="ECO:0000256" key="2">
    <source>
        <dbReference type="ARBA" id="ARBA00022840"/>
    </source>
</evidence>
<keyword evidence="1" id="KW-0547">Nucleotide-binding</keyword>
<protein>
    <submittedName>
        <fullName evidence="4">Zeta toxin family protein</fullName>
    </submittedName>
</protein>
<evidence type="ECO:0000313" key="4">
    <source>
        <dbReference type="EMBL" id="MBV4460029.1"/>
    </source>
</evidence>